<dbReference type="InterPro" id="IPR036770">
    <property type="entry name" value="Ankyrin_rpt-contain_sf"/>
</dbReference>
<feature type="transmembrane region" description="Helical" evidence="9">
    <location>
        <begin position="425"/>
        <end position="446"/>
    </location>
</feature>
<gene>
    <name evidence="11" type="ORF">ES332_A13G241900v1</name>
</gene>
<name>A0A5D2MQ57_GOSTO</name>
<dbReference type="GO" id="GO:0000139">
    <property type="term" value="C:Golgi membrane"/>
    <property type="evidence" value="ECO:0007669"/>
    <property type="project" value="TreeGrafter"/>
</dbReference>
<feature type="transmembrane region" description="Helical" evidence="9">
    <location>
        <begin position="270"/>
        <end position="293"/>
    </location>
</feature>
<keyword evidence="9" id="KW-0808">Transferase</keyword>
<feature type="transmembrane region" description="Helical" evidence="9">
    <location>
        <begin position="240"/>
        <end position="258"/>
    </location>
</feature>
<comment type="subcellular location">
    <subcellularLocation>
        <location evidence="1">Endomembrane system</location>
        <topology evidence="1">Multi-pass membrane protein</topology>
    </subcellularLocation>
</comment>
<feature type="domain" description="Palmitoyltransferase DHHC" evidence="10">
    <location>
        <begin position="336"/>
        <end position="463"/>
    </location>
</feature>
<dbReference type="PROSITE" id="PS50216">
    <property type="entry name" value="DHHC"/>
    <property type="match status" value="1"/>
</dbReference>
<protein>
    <recommendedName>
        <fullName evidence="9">S-acyltransferase</fullName>
        <ecNumber evidence="9">2.3.1.225</ecNumber>
    </recommendedName>
    <alternativeName>
        <fullName evidence="9">Palmitoyltransferase</fullName>
    </alternativeName>
</protein>
<dbReference type="PROSITE" id="PS50088">
    <property type="entry name" value="ANK_REPEAT"/>
    <property type="match status" value="2"/>
</dbReference>
<evidence type="ECO:0000256" key="9">
    <source>
        <dbReference type="RuleBase" id="RU079119"/>
    </source>
</evidence>
<evidence type="ECO:0000256" key="4">
    <source>
        <dbReference type="ARBA" id="ARBA00022737"/>
    </source>
</evidence>
<comment type="domain">
    <text evidence="9">The DHHC domain is required for palmitoyltransferase activity.</text>
</comment>
<dbReference type="EMBL" id="CM017622">
    <property type="protein sequence ID" value="TYH93262.1"/>
    <property type="molecule type" value="Genomic_DNA"/>
</dbReference>
<feature type="repeat" description="ANK" evidence="8">
    <location>
        <begin position="163"/>
        <end position="185"/>
    </location>
</feature>
<keyword evidence="9" id="KW-0012">Acyltransferase</keyword>
<proteinExistence type="inferred from homology"/>
<dbReference type="Gene3D" id="1.25.40.20">
    <property type="entry name" value="Ankyrin repeat-containing domain"/>
    <property type="match status" value="1"/>
</dbReference>
<accession>A0A5D2MQ57</accession>
<keyword evidence="7 9" id="KW-0472">Membrane</keyword>
<evidence type="ECO:0000259" key="10">
    <source>
        <dbReference type="Pfam" id="PF01529"/>
    </source>
</evidence>
<evidence type="ECO:0000313" key="12">
    <source>
        <dbReference type="Proteomes" id="UP000322667"/>
    </source>
</evidence>
<feature type="repeat" description="ANK" evidence="8">
    <location>
        <begin position="130"/>
        <end position="162"/>
    </location>
</feature>
<keyword evidence="5 9" id="KW-1133">Transmembrane helix</keyword>
<keyword evidence="6 8" id="KW-0040">ANK repeat</keyword>
<keyword evidence="4" id="KW-0677">Repeat</keyword>
<dbReference type="PANTHER" id="PTHR24161">
    <property type="entry name" value="ANK_REP_REGION DOMAIN-CONTAINING PROTEIN-RELATED"/>
    <property type="match status" value="1"/>
</dbReference>
<organism evidence="11 12">
    <name type="scientific">Gossypium tomentosum</name>
    <name type="common">Hawaiian cotton</name>
    <name type="synonym">Gossypium sandvicense</name>
    <dbReference type="NCBI Taxonomy" id="34277"/>
    <lineage>
        <taxon>Eukaryota</taxon>
        <taxon>Viridiplantae</taxon>
        <taxon>Streptophyta</taxon>
        <taxon>Embryophyta</taxon>
        <taxon>Tracheophyta</taxon>
        <taxon>Spermatophyta</taxon>
        <taxon>Magnoliopsida</taxon>
        <taxon>eudicotyledons</taxon>
        <taxon>Gunneridae</taxon>
        <taxon>Pentapetalae</taxon>
        <taxon>rosids</taxon>
        <taxon>malvids</taxon>
        <taxon>Malvales</taxon>
        <taxon>Malvaceae</taxon>
        <taxon>Malvoideae</taxon>
        <taxon>Gossypium</taxon>
    </lineage>
</organism>
<evidence type="ECO:0000313" key="11">
    <source>
        <dbReference type="EMBL" id="TYH93262.1"/>
    </source>
</evidence>
<dbReference type="EC" id="2.3.1.225" evidence="9"/>
<evidence type="ECO:0000256" key="2">
    <source>
        <dbReference type="ARBA" id="ARBA00008574"/>
    </source>
</evidence>
<keyword evidence="3 9" id="KW-0812">Transmembrane</keyword>
<comment type="similarity">
    <text evidence="2 9">Belongs to the DHHC palmitoyltransferase family.</text>
</comment>
<feature type="transmembrane region" description="Helical" evidence="9">
    <location>
        <begin position="381"/>
        <end position="405"/>
    </location>
</feature>
<evidence type="ECO:0000256" key="3">
    <source>
        <dbReference type="ARBA" id="ARBA00022692"/>
    </source>
</evidence>
<keyword evidence="12" id="KW-1185">Reference proteome</keyword>
<evidence type="ECO:0000256" key="7">
    <source>
        <dbReference type="ARBA" id="ARBA00023136"/>
    </source>
</evidence>
<evidence type="ECO:0000256" key="5">
    <source>
        <dbReference type="ARBA" id="ARBA00022989"/>
    </source>
</evidence>
<dbReference type="InterPro" id="IPR001594">
    <property type="entry name" value="Palmitoyltrfase_DHHC"/>
</dbReference>
<dbReference type="Pfam" id="PF01529">
    <property type="entry name" value="DHHC"/>
    <property type="match status" value="1"/>
</dbReference>
<dbReference type="PROSITE" id="PS50297">
    <property type="entry name" value="ANK_REP_REGION"/>
    <property type="match status" value="2"/>
</dbReference>
<dbReference type="Pfam" id="PF12796">
    <property type="entry name" value="Ank_2"/>
    <property type="match status" value="1"/>
</dbReference>
<evidence type="ECO:0000256" key="1">
    <source>
        <dbReference type="ARBA" id="ARBA00004127"/>
    </source>
</evidence>
<dbReference type="SUPFAM" id="SSF48403">
    <property type="entry name" value="Ankyrin repeat"/>
    <property type="match status" value="1"/>
</dbReference>
<comment type="catalytic activity">
    <reaction evidence="9">
        <text>L-cysteinyl-[protein] + hexadecanoyl-CoA = S-hexadecanoyl-L-cysteinyl-[protein] + CoA</text>
        <dbReference type="Rhea" id="RHEA:36683"/>
        <dbReference type="Rhea" id="RHEA-COMP:10131"/>
        <dbReference type="Rhea" id="RHEA-COMP:11032"/>
        <dbReference type="ChEBI" id="CHEBI:29950"/>
        <dbReference type="ChEBI" id="CHEBI:57287"/>
        <dbReference type="ChEBI" id="CHEBI:57379"/>
        <dbReference type="ChEBI" id="CHEBI:74151"/>
        <dbReference type="EC" id="2.3.1.225"/>
    </reaction>
</comment>
<dbReference type="GO" id="GO:0019706">
    <property type="term" value="F:protein-cysteine S-palmitoyltransferase activity"/>
    <property type="evidence" value="ECO:0007669"/>
    <property type="project" value="UniProtKB-EC"/>
</dbReference>
<sequence length="562" mass="62071">MSSKIKVVEKVQPLKQLGGVVTNGNGNGEGYNAVVGDYAYYASLRNDVYCAAAYGDLGRLRMLVEYLGFSLKEPDALGYYALQWAALNNRTDTAQYIIEITNVATQYGQTAFLYYVVSKWNANPDVPDNEGRSPLHWAAYKGFMDCIRLLLYLDANRGCQDREGCTPLHWAAIKGNLEACTLLLQGSQEGLAVTDNSGLTPAQLASEKKHRKIAFLLGNTRRLHEYRSNGNSLLGKLPKLGLAPVLCCVIVVHLMTYINSVIMASNLPKLTAGFGILAWLGVFLSSAGLIWFYRCSSKDPGYIKMNVSDHQNLKEDEPLLKIEANHPALLAGNWSQLCTTCKIIKPLRAKHCSTCDRCVEQFDHHCPWVSNCVGKKNKWDFFLFIVLEVMAMVITGGVAMTRILMDPMAPVGFSPMFSHASTHHIGALTFLIMDIFYFFGASALVVSQATQISRNITSNEMANIMRYSYLRGADGQLRNPYDHGCWKNCSGFVINGYNEDVPIAEDSANSEETGMIQIPRDSNLQNSNSHAPTDINGHIAVHVNSSNTNGHHGPVHSSLQPR</sequence>
<evidence type="ECO:0000256" key="8">
    <source>
        <dbReference type="PROSITE-ProRule" id="PRU00023"/>
    </source>
</evidence>
<dbReference type="Proteomes" id="UP000322667">
    <property type="component" value="Chromosome A13"/>
</dbReference>
<reference evidence="11 12" key="1">
    <citation type="submission" date="2019-07" db="EMBL/GenBank/DDBJ databases">
        <title>WGS assembly of Gossypium tomentosum.</title>
        <authorList>
            <person name="Chen Z.J."/>
            <person name="Sreedasyam A."/>
            <person name="Ando A."/>
            <person name="Song Q."/>
            <person name="De L."/>
            <person name="Hulse-Kemp A."/>
            <person name="Ding M."/>
            <person name="Ye W."/>
            <person name="Kirkbride R."/>
            <person name="Jenkins J."/>
            <person name="Plott C."/>
            <person name="Lovell J."/>
            <person name="Lin Y.-M."/>
            <person name="Vaughn R."/>
            <person name="Liu B."/>
            <person name="Li W."/>
            <person name="Simpson S."/>
            <person name="Scheffler B."/>
            <person name="Saski C."/>
            <person name="Grover C."/>
            <person name="Hu G."/>
            <person name="Conover J."/>
            <person name="Carlson J."/>
            <person name="Shu S."/>
            <person name="Boston L."/>
            <person name="Williams M."/>
            <person name="Peterson D."/>
            <person name="Mcgee K."/>
            <person name="Jones D."/>
            <person name="Wendel J."/>
            <person name="Stelly D."/>
            <person name="Grimwood J."/>
            <person name="Schmutz J."/>
        </authorList>
    </citation>
    <scope>NUCLEOTIDE SEQUENCE [LARGE SCALE GENOMIC DNA]</scope>
    <source>
        <strain evidence="11">7179.01</strain>
    </source>
</reference>
<dbReference type="AlphaFoldDB" id="A0A5D2MQ57"/>
<dbReference type="InterPro" id="IPR002110">
    <property type="entry name" value="Ankyrin_rpt"/>
</dbReference>
<dbReference type="SMART" id="SM00248">
    <property type="entry name" value="ANK"/>
    <property type="match status" value="5"/>
</dbReference>
<dbReference type="PANTHER" id="PTHR24161:SF17">
    <property type="entry name" value="PALMITOYLTRANSFERASE"/>
    <property type="match status" value="1"/>
</dbReference>
<evidence type="ECO:0000256" key="6">
    <source>
        <dbReference type="ARBA" id="ARBA00023043"/>
    </source>
</evidence>